<accession>A0A0R0CJE0</accession>
<dbReference type="Pfam" id="PF13692">
    <property type="entry name" value="Glyco_trans_1_4"/>
    <property type="match status" value="1"/>
</dbReference>
<dbReference type="Proteomes" id="UP000052052">
    <property type="component" value="Unassembled WGS sequence"/>
</dbReference>
<reference evidence="1 2" key="1">
    <citation type="submission" date="2015-05" db="EMBL/GenBank/DDBJ databases">
        <title>Genome sequencing and analysis of members of genus Stenotrophomonas.</title>
        <authorList>
            <person name="Patil P.P."/>
            <person name="Midha S."/>
            <person name="Patil P.B."/>
        </authorList>
    </citation>
    <scope>NUCLEOTIDE SEQUENCE [LARGE SCALE GENOMIC DNA]</scope>
    <source>
        <strain evidence="1 2">DSM 21858</strain>
    </source>
</reference>
<dbReference type="PANTHER" id="PTHR46656">
    <property type="entry name" value="PUTATIVE-RELATED"/>
    <property type="match status" value="1"/>
</dbReference>
<comment type="caution">
    <text evidence="1">The sequence shown here is derived from an EMBL/GenBank/DDBJ whole genome shotgun (WGS) entry which is preliminary data.</text>
</comment>
<organism evidence="1 2">
    <name type="scientific">Pseudoxanthomonas dokdonensis</name>
    <dbReference type="NCBI Taxonomy" id="344882"/>
    <lineage>
        <taxon>Bacteria</taxon>
        <taxon>Pseudomonadati</taxon>
        <taxon>Pseudomonadota</taxon>
        <taxon>Gammaproteobacteria</taxon>
        <taxon>Lysobacterales</taxon>
        <taxon>Lysobacteraceae</taxon>
        <taxon>Pseudoxanthomonas</taxon>
    </lineage>
</organism>
<dbReference type="PATRIC" id="fig|344882.3.peg.3170"/>
<dbReference type="AlphaFoldDB" id="A0A0R0CJE0"/>
<dbReference type="EMBL" id="LDJL01000009">
    <property type="protein sequence ID" value="KRG69611.1"/>
    <property type="molecule type" value="Genomic_DNA"/>
</dbReference>
<protein>
    <submittedName>
        <fullName evidence="1">Uncharacterized protein</fullName>
    </submittedName>
</protein>
<dbReference type="Gene3D" id="3.40.50.2000">
    <property type="entry name" value="Glycogen Phosphorylase B"/>
    <property type="match status" value="1"/>
</dbReference>
<sequence>MLLWLRERVWLRAAYSLLPLSFRRALSRWSRSAASEQLVFPSLPNWDKSEAIKPHLRALSSAHGGCGINMIGFFRGQFGIAESARNYARALLSMDIPVALNDIGEELEIPSGDDSLDQLIVDSLPYAITIICVNPDHLELALRKIDTKDRRGYIFASWFWELEKIPDEWQTAINQVDEIIVSSSFIEQAFKLRTDKPILKAAPPIRQLQSSGLGRRDFGIDENVFLFVNSFDFNSRIARKNPYATISAFQQAFPEGTEKVQLLIKTSNAIAYLDELQELRKLAAQDRRISIRDELIESAHFVSLLACANVYVSLHRSEGFGLGIAEAMSLGKPVIATAWSGNMEYMTTRNSFLVGYALSEIKSGQYPASEGQLWADPDICLAANFMRQLFVNPELARTVGEKAARDIREQLNPALIAGKIKTRCEQIMLEAIRFEDRQDIEKC</sequence>
<dbReference type="STRING" id="344882.ABB29_09060"/>
<evidence type="ECO:0000313" key="1">
    <source>
        <dbReference type="EMBL" id="KRG69611.1"/>
    </source>
</evidence>
<evidence type="ECO:0000313" key="2">
    <source>
        <dbReference type="Proteomes" id="UP000052052"/>
    </source>
</evidence>
<keyword evidence="2" id="KW-1185">Reference proteome</keyword>
<gene>
    <name evidence="1" type="ORF">ABB29_09060</name>
</gene>
<proteinExistence type="predicted"/>
<name>A0A0R0CJE0_9GAMM</name>
<dbReference type="PANTHER" id="PTHR46656:SF3">
    <property type="entry name" value="PUTATIVE-RELATED"/>
    <property type="match status" value="1"/>
</dbReference>
<dbReference type="RefSeq" id="WP_245622587.1">
    <property type="nucleotide sequence ID" value="NZ_LDJL01000009.1"/>
</dbReference>
<dbReference type="SUPFAM" id="SSF53756">
    <property type="entry name" value="UDP-Glycosyltransferase/glycogen phosphorylase"/>
    <property type="match status" value="1"/>
</dbReference>